<accession>A0A6M3XXP1</accession>
<organism evidence="1">
    <name type="scientific">viral metagenome</name>
    <dbReference type="NCBI Taxonomy" id="1070528"/>
    <lineage>
        <taxon>unclassified sequences</taxon>
        <taxon>metagenomes</taxon>
        <taxon>organismal metagenomes</taxon>
    </lineage>
</organism>
<gene>
    <name evidence="1" type="ORF">TM448B02816_0010</name>
</gene>
<reference evidence="1" key="1">
    <citation type="submission" date="2020-03" db="EMBL/GenBank/DDBJ databases">
        <title>The deep terrestrial virosphere.</title>
        <authorList>
            <person name="Holmfeldt K."/>
            <person name="Nilsson E."/>
            <person name="Simone D."/>
            <person name="Lopez-Fernandez M."/>
            <person name="Wu X."/>
            <person name="de Brujin I."/>
            <person name="Lundin D."/>
            <person name="Andersson A."/>
            <person name="Bertilsson S."/>
            <person name="Dopson M."/>
        </authorList>
    </citation>
    <scope>NUCLEOTIDE SEQUENCE</scope>
    <source>
        <strain evidence="1">TM448B02816</strain>
    </source>
</reference>
<proteinExistence type="predicted"/>
<sequence>MASKPLTRASFIDQCESILQDGSNATFSAAELGLILDDVLVEVSEAVPYVMKDVYTLETRTGSASSTSANNLVDTGKSQFASGDVGKNVFNKDDNTWAVITSHSSTSQVGLSADIFTVGERYEIYNEGCWSKKQINIKNSQDFLWIVGVEYPVDRATYSRGRQVNWKLYDRNTILELDVGYVDDTSETNAEKDVFVYFARQHKLNAMTDLAGELSAGPSAAATSIAVDGLQTGEATSTLYKDTLLYFTTINTITANSRLIYRVTADATISTTGTATLLIWPPLENALTDNDDVAFIKSTLPTDIERLAIQIVVGEALMSKSIKNIDNIVTGEGVSQKQFQTGERIAEKARARLHRKVDVNLRADRVYGR</sequence>
<name>A0A6M3XXP1_9ZZZZ</name>
<protein>
    <submittedName>
        <fullName evidence="1">Uncharacterized protein</fullName>
    </submittedName>
</protein>
<dbReference type="AlphaFoldDB" id="A0A6M3XXP1"/>
<evidence type="ECO:0000313" key="1">
    <source>
        <dbReference type="EMBL" id="QJI01848.1"/>
    </source>
</evidence>
<dbReference type="EMBL" id="MT144955">
    <property type="protein sequence ID" value="QJI01848.1"/>
    <property type="molecule type" value="Genomic_DNA"/>
</dbReference>